<dbReference type="PANTHER" id="PTHR33885">
    <property type="entry name" value="PHAGE SHOCK PROTEIN C"/>
    <property type="match status" value="1"/>
</dbReference>
<evidence type="ECO:0000256" key="7">
    <source>
        <dbReference type="SAM" id="Phobius"/>
    </source>
</evidence>
<evidence type="ECO:0000256" key="3">
    <source>
        <dbReference type="ARBA" id="ARBA00022692"/>
    </source>
</evidence>
<keyword evidence="2" id="KW-1003">Cell membrane</keyword>
<comment type="caution">
    <text evidence="10">The sequence shown here is derived from an EMBL/GenBank/DDBJ whole genome shotgun (WGS) entry which is preliminary data.</text>
</comment>
<dbReference type="GO" id="GO:0005886">
    <property type="term" value="C:plasma membrane"/>
    <property type="evidence" value="ECO:0007669"/>
    <property type="project" value="UniProtKB-SubCell"/>
</dbReference>
<sequence>MEKKLYRNEHNKMIGGVCSGLADYLNIDVTIVRLVFLVLFVTHGAGFLMYIILLIAMPKRPFAYQDPNFNPGVDYRVPPFQHFSGMGTPPPFDPNFKVPFQPKKPSNAGMVFGCILIALGSLFLVDELNIIPDWDFDKLWPVLLVVAGIAVIYGGQKKQPWEKEGWNKTVETDVPAADEPTEKGGGIDLNKKSEEPNNDNPTTI</sequence>
<dbReference type="Pfam" id="PF18917">
    <property type="entry name" value="LiaI-LiaF-like_TM1"/>
    <property type="match status" value="1"/>
</dbReference>
<feature type="transmembrane region" description="Helical" evidence="7">
    <location>
        <begin position="31"/>
        <end position="56"/>
    </location>
</feature>
<feature type="domain" description="Phage shock protein PspC N-terminal" evidence="8">
    <location>
        <begin position="3"/>
        <end position="59"/>
    </location>
</feature>
<dbReference type="OrthoDB" id="5772680at2"/>
<evidence type="ECO:0000256" key="5">
    <source>
        <dbReference type="ARBA" id="ARBA00023136"/>
    </source>
</evidence>
<keyword evidence="11" id="KW-1185">Reference proteome</keyword>
<keyword evidence="3 7" id="KW-0812">Transmembrane</keyword>
<keyword evidence="4 7" id="KW-1133">Transmembrane helix</keyword>
<dbReference type="Pfam" id="PF04024">
    <property type="entry name" value="PspC"/>
    <property type="match status" value="1"/>
</dbReference>
<reference evidence="10 11" key="1">
    <citation type="submission" date="2018-08" db="EMBL/GenBank/DDBJ databases">
        <title>Mucilaginibacter terrae sp. nov., isolated from manganese diggings.</title>
        <authorList>
            <person name="Huang Y."/>
            <person name="Zhou Z."/>
        </authorList>
    </citation>
    <scope>NUCLEOTIDE SEQUENCE [LARGE SCALE GENOMIC DNA]</scope>
    <source>
        <strain evidence="10 11">ZH6</strain>
    </source>
</reference>
<evidence type="ECO:0000259" key="9">
    <source>
        <dbReference type="Pfam" id="PF18917"/>
    </source>
</evidence>
<dbReference type="RefSeq" id="WP_117383765.1">
    <property type="nucleotide sequence ID" value="NZ_QWDE01000002.1"/>
</dbReference>
<dbReference type="InterPro" id="IPR052027">
    <property type="entry name" value="PspC"/>
</dbReference>
<proteinExistence type="predicted"/>
<keyword evidence="5 7" id="KW-0472">Membrane</keyword>
<feature type="region of interest" description="Disordered" evidence="6">
    <location>
        <begin position="162"/>
        <end position="204"/>
    </location>
</feature>
<gene>
    <name evidence="10" type="ORF">DYU05_14235</name>
</gene>
<evidence type="ECO:0000256" key="2">
    <source>
        <dbReference type="ARBA" id="ARBA00022475"/>
    </source>
</evidence>
<dbReference type="InterPro" id="IPR007168">
    <property type="entry name" value="Phageshock_PspC_N"/>
</dbReference>
<evidence type="ECO:0000256" key="1">
    <source>
        <dbReference type="ARBA" id="ARBA00004162"/>
    </source>
</evidence>
<organism evidence="10 11">
    <name type="scientific">Mucilaginibacter terrenus</name>
    <dbReference type="NCBI Taxonomy" id="2482727"/>
    <lineage>
        <taxon>Bacteria</taxon>
        <taxon>Pseudomonadati</taxon>
        <taxon>Bacteroidota</taxon>
        <taxon>Sphingobacteriia</taxon>
        <taxon>Sphingobacteriales</taxon>
        <taxon>Sphingobacteriaceae</taxon>
        <taxon>Mucilaginibacter</taxon>
    </lineage>
</organism>
<feature type="transmembrane region" description="Helical" evidence="7">
    <location>
        <begin position="107"/>
        <end position="126"/>
    </location>
</feature>
<evidence type="ECO:0000259" key="8">
    <source>
        <dbReference type="Pfam" id="PF04024"/>
    </source>
</evidence>
<feature type="transmembrane region" description="Helical" evidence="7">
    <location>
        <begin position="138"/>
        <end position="155"/>
    </location>
</feature>
<dbReference type="Proteomes" id="UP000260823">
    <property type="component" value="Unassembled WGS sequence"/>
</dbReference>
<dbReference type="AlphaFoldDB" id="A0A3E2NQY2"/>
<feature type="domain" description="LiaI-LiaF-like transmembrane region" evidence="9">
    <location>
        <begin position="110"/>
        <end position="152"/>
    </location>
</feature>
<evidence type="ECO:0000313" key="10">
    <source>
        <dbReference type="EMBL" id="RFZ83290.1"/>
    </source>
</evidence>
<name>A0A3E2NQY2_9SPHI</name>
<dbReference type="EMBL" id="QWDE01000002">
    <property type="protein sequence ID" value="RFZ83290.1"/>
    <property type="molecule type" value="Genomic_DNA"/>
</dbReference>
<evidence type="ECO:0000256" key="6">
    <source>
        <dbReference type="SAM" id="MobiDB-lite"/>
    </source>
</evidence>
<dbReference type="InterPro" id="IPR043726">
    <property type="entry name" value="LiaI-LiaF-like_TM1"/>
</dbReference>
<accession>A0A3E2NQY2</accession>
<protein>
    <submittedName>
        <fullName evidence="10">PspC domain-containing protein</fullName>
    </submittedName>
</protein>
<evidence type="ECO:0000256" key="4">
    <source>
        <dbReference type="ARBA" id="ARBA00022989"/>
    </source>
</evidence>
<evidence type="ECO:0000313" key="11">
    <source>
        <dbReference type="Proteomes" id="UP000260823"/>
    </source>
</evidence>
<comment type="subcellular location">
    <subcellularLocation>
        <location evidence="1">Cell membrane</location>
        <topology evidence="1">Single-pass membrane protein</topology>
    </subcellularLocation>
</comment>
<dbReference type="PANTHER" id="PTHR33885:SF3">
    <property type="entry name" value="PHAGE SHOCK PROTEIN C"/>
    <property type="match status" value="1"/>
</dbReference>